<feature type="compositionally biased region" description="Basic residues" evidence="1">
    <location>
        <begin position="185"/>
        <end position="194"/>
    </location>
</feature>
<feature type="compositionally biased region" description="Acidic residues" evidence="1">
    <location>
        <begin position="314"/>
        <end position="344"/>
    </location>
</feature>
<proteinExistence type="predicted"/>
<evidence type="ECO:0000313" key="3">
    <source>
        <dbReference type="Proteomes" id="UP000813385"/>
    </source>
</evidence>
<comment type="caution">
    <text evidence="2">The sequence shown here is derived from an EMBL/GenBank/DDBJ whole genome shotgun (WGS) entry which is preliminary data.</text>
</comment>
<evidence type="ECO:0000313" key="2">
    <source>
        <dbReference type="EMBL" id="KAH7376535.1"/>
    </source>
</evidence>
<dbReference type="EMBL" id="JAGPXD010000001">
    <property type="protein sequence ID" value="KAH7376535.1"/>
    <property type="molecule type" value="Genomic_DNA"/>
</dbReference>
<keyword evidence="3" id="KW-1185">Reference proteome</keyword>
<feature type="compositionally biased region" description="Acidic residues" evidence="1">
    <location>
        <begin position="281"/>
        <end position="297"/>
    </location>
</feature>
<dbReference type="OrthoDB" id="5234702at2759"/>
<dbReference type="AlphaFoldDB" id="A0A8K0XAJ3"/>
<evidence type="ECO:0000256" key="1">
    <source>
        <dbReference type="SAM" id="MobiDB-lite"/>
    </source>
</evidence>
<gene>
    <name evidence="2" type="ORF">B0T11DRAFT_22070</name>
</gene>
<feature type="compositionally biased region" description="Polar residues" evidence="1">
    <location>
        <begin position="363"/>
        <end position="383"/>
    </location>
</feature>
<organism evidence="2 3">
    <name type="scientific">Plectosphaerella cucumerina</name>
    <dbReference type="NCBI Taxonomy" id="40658"/>
    <lineage>
        <taxon>Eukaryota</taxon>
        <taxon>Fungi</taxon>
        <taxon>Dikarya</taxon>
        <taxon>Ascomycota</taxon>
        <taxon>Pezizomycotina</taxon>
        <taxon>Sordariomycetes</taxon>
        <taxon>Hypocreomycetidae</taxon>
        <taxon>Glomerellales</taxon>
        <taxon>Plectosphaerellaceae</taxon>
        <taxon>Plectosphaerella</taxon>
    </lineage>
</organism>
<feature type="compositionally biased region" description="Basic and acidic residues" evidence="1">
    <location>
        <begin position="345"/>
        <end position="360"/>
    </location>
</feature>
<feature type="region of interest" description="Disordered" evidence="1">
    <location>
        <begin position="281"/>
        <end position="383"/>
    </location>
</feature>
<feature type="region of interest" description="Disordered" evidence="1">
    <location>
        <begin position="1"/>
        <end position="96"/>
    </location>
</feature>
<feature type="compositionally biased region" description="Low complexity" evidence="1">
    <location>
        <begin position="29"/>
        <end position="41"/>
    </location>
</feature>
<feature type="region of interest" description="Disordered" evidence="1">
    <location>
        <begin position="185"/>
        <end position="205"/>
    </location>
</feature>
<name>A0A8K0XAJ3_9PEZI</name>
<accession>A0A8K0XAJ3</accession>
<dbReference type="Proteomes" id="UP000813385">
    <property type="component" value="Unassembled WGS sequence"/>
</dbReference>
<reference evidence="2" key="1">
    <citation type="journal article" date="2021" name="Nat. Commun.">
        <title>Genetic determinants of endophytism in the Arabidopsis root mycobiome.</title>
        <authorList>
            <person name="Mesny F."/>
            <person name="Miyauchi S."/>
            <person name="Thiergart T."/>
            <person name="Pickel B."/>
            <person name="Atanasova L."/>
            <person name="Karlsson M."/>
            <person name="Huettel B."/>
            <person name="Barry K.W."/>
            <person name="Haridas S."/>
            <person name="Chen C."/>
            <person name="Bauer D."/>
            <person name="Andreopoulos W."/>
            <person name="Pangilinan J."/>
            <person name="LaButti K."/>
            <person name="Riley R."/>
            <person name="Lipzen A."/>
            <person name="Clum A."/>
            <person name="Drula E."/>
            <person name="Henrissat B."/>
            <person name="Kohler A."/>
            <person name="Grigoriev I.V."/>
            <person name="Martin F.M."/>
            <person name="Hacquard S."/>
        </authorList>
    </citation>
    <scope>NUCLEOTIDE SEQUENCE</scope>
    <source>
        <strain evidence="2">MPI-CAGE-AT-0016</strain>
    </source>
</reference>
<protein>
    <submittedName>
        <fullName evidence="2">Uncharacterized protein</fullName>
    </submittedName>
</protein>
<sequence>MATSMPHAFHPLVTPPPEQQNFRKPALPPSSHLGSLHSLNSLKRKAPSSEIPPQPLSNSSILPPIIPPLQAHTPSLGQVVVPPPTQTAKENGSKAASSVGAASTSAAAAVAGTSSAQSLDPRYVSMVSRIAAYYQQRCQAISNAQQQRCQAWANMHRQKCQDTMQAAMLVVAWYIRDRIQRRRKKQKRAFRSGLRKQNAARSRVTKGESVRRWVMKVPKDTASPYLPSLDELLDETEANFSMDSEPPPPDKDAKLFETADQLIKSQYRKIEVPMLGILSFDESDSESDSDADEDMDDAPYQQRWDPRAGLGGDGDGEQLAEGEDEYDDYEGEDYEEDVLDDEDAKQDAADVKEGKVHAHGSDLAQQGTATATGSRINDQSQSS</sequence>